<evidence type="ECO:0000313" key="2">
    <source>
        <dbReference type="Proteomes" id="UP001056120"/>
    </source>
</evidence>
<reference evidence="1 2" key="2">
    <citation type="journal article" date="2022" name="Mol. Ecol. Resour.">
        <title>The genomes of chicory, endive, great burdock and yacon provide insights into Asteraceae paleo-polyploidization history and plant inulin production.</title>
        <authorList>
            <person name="Fan W."/>
            <person name="Wang S."/>
            <person name="Wang H."/>
            <person name="Wang A."/>
            <person name="Jiang F."/>
            <person name="Liu H."/>
            <person name="Zhao H."/>
            <person name="Xu D."/>
            <person name="Zhang Y."/>
        </authorList>
    </citation>
    <scope>NUCLEOTIDE SEQUENCE [LARGE SCALE GENOMIC DNA]</scope>
    <source>
        <strain evidence="2">cv. Yunnan</strain>
        <tissue evidence="1">Leaves</tissue>
    </source>
</reference>
<organism evidence="1 2">
    <name type="scientific">Smallanthus sonchifolius</name>
    <dbReference type="NCBI Taxonomy" id="185202"/>
    <lineage>
        <taxon>Eukaryota</taxon>
        <taxon>Viridiplantae</taxon>
        <taxon>Streptophyta</taxon>
        <taxon>Embryophyta</taxon>
        <taxon>Tracheophyta</taxon>
        <taxon>Spermatophyta</taxon>
        <taxon>Magnoliopsida</taxon>
        <taxon>eudicotyledons</taxon>
        <taxon>Gunneridae</taxon>
        <taxon>Pentapetalae</taxon>
        <taxon>asterids</taxon>
        <taxon>campanulids</taxon>
        <taxon>Asterales</taxon>
        <taxon>Asteraceae</taxon>
        <taxon>Asteroideae</taxon>
        <taxon>Heliantheae alliance</taxon>
        <taxon>Millerieae</taxon>
        <taxon>Smallanthus</taxon>
    </lineage>
</organism>
<dbReference type="EMBL" id="CM042034">
    <property type="protein sequence ID" value="KAI3761308.1"/>
    <property type="molecule type" value="Genomic_DNA"/>
</dbReference>
<accession>A0ACB9ERQ7</accession>
<evidence type="ECO:0000313" key="1">
    <source>
        <dbReference type="EMBL" id="KAI3761308.1"/>
    </source>
</evidence>
<proteinExistence type="predicted"/>
<comment type="caution">
    <text evidence="1">The sequence shown here is derived from an EMBL/GenBank/DDBJ whole genome shotgun (WGS) entry which is preliminary data.</text>
</comment>
<protein>
    <submittedName>
        <fullName evidence="1">Uncharacterized protein</fullName>
    </submittedName>
</protein>
<gene>
    <name evidence="1" type="ORF">L1987_51720</name>
</gene>
<keyword evidence="2" id="KW-1185">Reference proteome</keyword>
<name>A0ACB9ERQ7_9ASTR</name>
<dbReference type="Proteomes" id="UP001056120">
    <property type="component" value="Linkage Group LG17"/>
</dbReference>
<sequence>MSSTHKRARKDQANSDHELNDLIKKLQALLPASSSKGEQREKVAALKIIKETCNYIKSLQKEVKNAGLRISQLLDYVENNGLDVDILTNLLQQ</sequence>
<reference evidence="2" key="1">
    <citation type="journal article" date="2022" name="Mol. Ecol. Resour.">
        <title>The genomes of chicory, endive, great burdock and yacon provide insights into Asteraceae palaeo-polyploidization history and plant inulin production.</title>
        <authorList>
            <person name="Fan W."/>
            <person name="Wang S."/>
            <person name="Wang H."/>
            <person name="Wang A."/>
            <person name="Jiang F."/>
            <person name="Liu H."/>
            <person name="Zhao H."/>
            <person name="Xu D."/>
            <person name="Zhang Y."/>
        </authorList>
    </citation>
    <scope>NUCLEOTIDE SEQUENCE [LARGE SCALE GENOMIC DNA]</scope>
    <source>
        <strain evidence="2">cv. Yunnan</strain>
    </source>
</reference>